<gene>
    <name evidence="13" type="ORF">CTAYLR_006562</name>
</gene>
<evidence type="ECO:0000256" key="2">
    <source>
        <dbReference type="ARBA" id="ARBA00010052"/>
    </source>
</evidence>
<evidence type="ECO:0000256" key="1">
    <source>
        <dbReference type="ARBA" id="ARBA00001946"/>
    </source>
</evidence>
<evidence type="ECO:0000256" key="6">
    <source>
        <dbReference type="ARBA" id="ARBA00022801"/>
    </source>
</evidence>
<dbReference type="Gene3D" id="3.40.570.10">
    <property type="entry name" value="Extracellular Endonuclease, subunit A"/>
    <property type="match status" value="1"/>
</dbReference>
<dbReference type="GO" id="GO:0000014">
    <property type="term" value="F:single-stranded DNA endodeoxyribonuclease activity"/>
    <property type="evidence" value="ECO:0007669"/>
    <property type="project" value="TreeGrafter"/>
</dbReference>
<dbReference type="SMART" id="SM00892">
    <property type="entry name" value="Endonuclease_NS"/>
    <property type="match status" value="1"/>
</dbReference>
<dbReference type="GO" id="GO:0003676">
    <property type="term" value="F:nucleic acid binding"/>
    <property type="evidence" value="ECO:0007669"/>
    <property type="project" value="InterPro"/>
</dbReference>
<dbReference type="GO" id="GO:0005634">
    <property type="term" value="C:nucleus"/>
    <property type="evidence" value="ECO:0007669"/>
    <property type="project" value="TreeGrafter"/>
</dbReference>
<keyword evidence="7" id="KW-0460">Magnesium</keyword>
<evidence type="ECO:0000256" key="3">
    <source>
        <dbReference type="ARBA" id="ARBA00022722"/>
    </source>
</evidence>
<dbReference type="PANTHER" id="PTHR13966">
    <property type="entry name" value="ENDONUCLEASE RELATED"/>
    <property type="match status" value="1"/>
</dbReference>
<dbReference type="InterPro" id="IPR044925">
    <property type="entry name" value="His-Me_finger_sf"/>
</dbReference>
<evidence type="ECO:0000256" key="7">
    <source>
        <dbReference type="ARBA" id="ARBA00022842"/>
    </source>
</evidence>
<comment type="similarity">
    <text evidence="2 10">Belongs to the DNA/RNA non-specific endonuclease family.</text>
</comment>
<dbReference type="Pfam" id="PF01223">
    <property type="entry name" value="Endonuclease_NS"/>
    <property type="match status" value="1"/>
</dbReference>
<feature type="domain" description="DNA/RNA non-specific endonuclease/pyrophosphatase/phosphodiesterase" evidence="12">
    <location>
        <begin position="52"/>
        <end position="263"/>
    </location>
</feature>
<dbReference type="SUPFAM" id="SSF54060">
    <property type="entry name" value="His-Me finger endonucleases"/>
    <property type="match status" value="1"/>
</dbReference>
<comment type="caution">
    <text evidence="13">The sequence shown here is derived from an EMBL/GenBank/DDBJ whole genome shotgun (WGS) entry which is preliminary data.</text>
</comment>
<reference evidence="13" key="1">
    <citation type="submission" date="2023-01" db="EMBL/GenBank/DDBJ databases">
        <title>Metagenome sequencing of chrysophaentin producing Chrysophaeum taylorii.</title>
        <authorList>
            <person name="Davison J."/>
            <person name="Bewley C."/>
        </authorList>
    </citation>
    <scope>NUCLEOTIDE SEQUENCE</scope>
    <source>
        <strain evidence="13">NIES-1699</strain>
    </source>
</reference>
<accession>A0AAD7UG49</accession>
<evidence type="ECO:0000259" key="11">
    <source>
        <dbReference type="SMART" id="SM00477"/>
    </source>
</evidence>
<dbReference type="InterPro" id="IPR018524">
    <property type="entry name" value="DNA/RNA_endonuclease_AS"/>
</dbReference>
<dbReference type="GO" id="GO:0046872">
    <property type="term" value="F:metal ion binding"/>
    <property type="evidence" value="ECO:0007669"/>
    <property type="project" value="UniProtKB-KW"/>
</dbReference>
<feature type="domain" description="ENPP1-3/EXOG-like endonuclease/phosphodiesterase" evidence="11">
    <location>
        <begin position="53"/>
        <end position="262"/>
    </location>
</feature>
<dbReference type="GO" id="GO:0004521">
    <property type="term" value="F:RNA endonuclease activity"/>
    <property type="evidence" value="ECO:0007669"/>
    <property type="project" value="TreeGrafter"/>
</dbReference>
<keyword evidence="5 10" id="KW-0255">Endonuclease</keyword>
<evidence type="ECO:0000259" key="12">
    <source>
        <dbReference type="SMART" id="SM00892"/>
    </source>
</evidence>
<evidence type="ECO:0000256" key="5">
    <source>
        <dbReference type="ARBA" id="ARBA00022759"/>
    </source>
</evidence>
<comment type="cofactor">
    <cofactor evidence="1 10">
        <name>Mg(2+)</name>
        <dbReference type="ChEBI" id="CHEBI:18420"/>
    </cofactor>
</comment>
<keyword evidence="14" id="KW-1185">Reference proteome</keyword>
<feature type="binding site" evidence="9">
    <location>
        <position position="148"/>
    </location>
    <ligand>
        <name>Mg(2+)</name>
        <dbReference type="ChEBI" id="CHEBI:18420"/>
        <note>catalytic</note>
    </ligand>
</feature>
<dbReference type="InterPro" id="IPR020821">
    <property type="entry name" value="ENPP1-3/EXOG-like_nuc-like"/>
</dbReference>
<dbReference type="Proteomes" id="UP001230188">
    <property type="component" value="Unassembled WGS sequence"/>
</dbReference>
<dbReference type="PANTHER" id="PTHR13966:SF5">
    <property type="entry name" value="ENDONUCLEASE G, MITOCHONDRIAL"/>
    <property type="match status" value="1"/>
</dbReference>
<name>A0AAD7UG49_9STRA</name>
<dbReference type="EC" id="3.1.30.-" evidence="10"/>
<dbReference type="AlphaFoldDB" id="A0AAD7UG49"/>
<dbReference type="GO" id="GO:0005743">
    <property type="term" value="C:mitochondrial inner membrane"/>
    <property type="evidence" value="ECO:0007669"/>
    <property type="project" value="TreeGrafter"/>
</dbReference>
<feature type="active site" description="Proton acceptor" evidence="8">
    <location>
        <position position="116"/>
    </location>
</feature>
<keyword evidence="3 10" id="KW-0540">Nuclease</keyword>
<dbReference type="InterPro" id="IPR040255">
    <property type="entry name" value="Non-specific_endonuclease"/>
</dbReference>
<evidence type="ECO:0000256" key="8">
    <source>
        <dbReference type="PIRSR" id="PIRSR640255-1"/>
    </source>
</evidence>
<dbReference type="PROSITE" id="PS01070">
    <property type="entry name" value="NUCLEASE_NON_SPEC"/>
    <property type="match status" value="1"/>
</dbReference>
<dbReference type="InterPro" id="IPR001604">
    <property type="entry name" value="Endo_G_ENPP1-like_dom"/>
</dbReference>
<evidence type="ECO:0000256" key="9">
    <source>
        <dbReference type="PIRSR" id="PIRSR640255-2"/>
    </source>
</evidence>
<dbReference type="CDD" id="cd00091">
    <property type="entry name" value="NUC"/>
    <property type="match status" value="1"/>
</dbReference>
<proteinExistence type="inferred from homology"/>
<evidence type="ECO:0000256" key="10">
    <source>
        <dbReference type="RuleBase" id="RU366055"/>
    </source>
</evidence>
<dbReference type="EMBL" id="JAQMWT010000323">
    <property type="protein sequence ID" value="KAJ8604699.1"/>
    <property type="molecule type" value="Genomic_DNA"/>
</dbReference>
<keyword evidence="4 9" id="KW-0479">Metal-binding</keyword>
<evidence type="ECO:0000313" key="14">
    <source>
        <dbReference type="Proteomes" id="UP001230188"/>
    </source>
</evidence>
<sequence length="341" mass="37251">MTLRRGAACLGTTAAAAATTLSWCRKDEEFGGEILKHPALAHGFPQTNYVAASESFVACFDFRTRNPAWVVEHLTNASVRLDEAKRETRFREFEGIPERMRSRLSDYAGSGFDRGHLAPAANHKHSQDAMRDTFSLLNISPQVGVGFNRDYWARVEKFVRDVAKKGVADKVTVVTGPLFLGSAQQTIGTPPSLVHVPTHFFKIVLAETTPRAVWSGGGYAVAAFVVPNKPIQPDTPLTDFLAPLEAVEAAAGMVLFGRLLTPDRRAKLRADEAKYFLHKSKTTKAAQMLLLPDGGGSPPPAPDTSKLPTDITHLCDRHKCDLVAAKWLDQFKQQDDEGGGD</sequence>
<keyword evidence="6 10" id="KW-0378">Hydrolase</keyword>
<protein>
    <recommendedName>
        <fullName evidence="10">Endonuclease</fullName>
        <ecNumber evidence="10">3.1.30.-</ecNumber>
    </recommendedName>
</protein>
<organism evidence="13 14">
    <name type="scientific">Chrysophaeum taylorii</name>
    <dbReference type="NCBI Taxonomy" id="2483200"/>
    <lineage>
        <taxon>Eukaryota</taxon>
        <taxon>Sar</taxon>
        <taxon>Stramenopiles</taxon>
        <taxon>Ochrophyta</taxon>
        <taxon>Pelagophyceae</taxon>
        <taxon>Pelagomonadales</taxon>
        <taxon>Pelagomonadaceae</taxon>
        <taxon>Chrysophaeum</taxon>
    </lineage>
</organism>
<evidence type="ECO:0000256" key="4">
    <source>
        <dbReference type="ARBA" id="ARBA00022723"/>
    </source>
</evidence>
<evidence type="ECO:0000313" key="13">
    <source>
        <dbReference type="EMBL" id="KAJ8604699.1"/>
    </source>
</evidence>
<dbReference type="InterPro" id="IPR044929">
    <property type="entry name" value="DNA/RNA_non-sp_Endonuclease_sf"/>
</dbReference>
<dbReference type="SMART" id="SM00477">
    <property type="entry name" value="NUC"/>
    <property type="match status" value="1"/>
</dbReference>